<feature type="region of interest" description="Disordered" evidence="1">
    <location>
        <begin position="258"/>
        <end position="290"/>
    </location>
</feature>
<dbReference type="InterPro" id="IPR016181">
    <property type="entry name" value="Acyl_CoA_acyltransferase"/>
</dbReference>
<dbReference type="EMBL" id="JACWUS010000005">
    <property type="protein sequence ID" value="MBD2829914.1"/>
    <property type="molecule type" value="Genomic_DNA"/>
</dbReference>
<dbReference type="Gene3D" id="3.40.630.30">
    <property type="match status" value="1"/>
</dbReference>
<feature type="domain" description="N-acetyltransferase" evidence="2">
    <location>
        <begin position="49"/>
        <end position="209"/>
    </location>
</feature>
<sequence length="290" mass="31577">MDASRYRIRLLQAPDIDGVLELMAQANPSYDVQGLAAHRRLLEMAAAPAGTRPSEESLREMSRELAKIAGGAVTADEVYRRLSEKAAAGEDMVMGTLLTLVAEESATGRVVGMVNAGPPGKWAHHAVAQLPAPMAQQMRERVVEISDIAVSPSARRQGIGAELMSTLLNLDSQAARGWRVAMWFFHENSGFGDFHRAMAPEWPVGRPIAFLDSARQVAPFRELAGDLRACVAPLHQDLKLVMDPTGIPAIGGVFDQPWPQTDTARLPAARSKPSKSDRKREKKMRGRARG</sequence>
<dbReference type="Pfam" id="PF00583">
    <property type="entry name" value="Acetyltransf_1"/>
    <property type="match status" value="1"/>
</dbReference>
<dbReference type="SUPFAM" id="SSF55729">
    <property type="entry name" value="Acyl-CoA N-acyltransferases (Nat)"/>
    <property type="match status" value="1"/>
</dbReference>
<accession>A0A927BME2</accession>
<evidence type="ECO:0000259" key="2">
    <source>
        <dbReference type="PROSITE" id="PS51186"/>
    </source>
</evidence>
<dbReference type="AlphaFoldDB" id="A0A927BME2"/>
<comment type="caution">
    <text evidence="3">The sequence shown here is derived from an EMBL/GenBank/DDBJ whole genome shotgun (WGS) entry which is preliminary data.</text>
</comment>
<dbReference type="InterPro" id="IPR000182">
    <property type="entry name" value="GNAT_dom"/>
</dbReference>
<dbReference type="CDD" id="cd04301">
    <property type="entry name" value="NAT_SF"/>
    <property type="match status" value="1"/>
</dbReference>
<dbReference type="GO" id="GO:0016747">
    <property type="term" value="F:acyltransferase activity, transferring groups other than amino-acyl groups"/>
    <property type="evidence" value="ECO:0007669"/>
    <property type="project" value="InterPro"/>
</dbReference>
<protein>
    <submittedName>
        <fullName evidence="3">GNAT family N-acetyltransferase</fullName>
    </submittedName>
</protein>
<proteinExistence type="predicted"/>
<name>A0A927BME2_STRGL</name>
<reference evidence="3" key="1">
    <citation type="journal article" date="2020" name="PLoS ONE">
        <title>Isolation and characterization of Streptomyces bacteriophages and Streptomyces strains encoding biosynthetic arsenals: Streptomyces strains and phages for antibiotic discovery.</title>
        <authorList>
            <person name="Montano E.T."/>
            <person name="Nideffer J.F."/>
            <person name="Brumage L."/>
            <person name="Erb M."/>
            <person name="Derman A.I."/>
            <person name="Davis J.P."/>
            <person name="Estrada E."/>
            <person name="Fu S."/>
            <person name="Le D."/>
            <person name="Vuppala A."/>
            <person name="Tran C."/>
            <person name="Luterstein E."/>
            <person name="Lakkaraju S."/>
            <person name="Panchagnula S."/>
            <person name="Ren C."/>
            <person name="Doan J."/>
            <person name="Tran S."/>
            <person name="Soriano J."/>
            <person name="Fujita Y."/>
            <person name="Gutala P."/>
            <person name="Fujii Q."/>
            <person name="Lee M."/>
            <person name="Bui A."/>
            <person name="Villarreal C."/>
            <person name="Shing S.R."/>
            <person name="Kim S."/>
            <person name="Freeman D."/>
            <person name="Racha V."/>
            <person name="Ho A."/>
            <person name="Kumar P."/>
            <person name="Falah K."/>
            <person name="Dawson T."/>
            <person name="Enustun E."/>
            <person name="Prichard A."/>
            <person name="Gomez A."/>
            <person name="Khanna K."/>
            <person name="Trigg S."/>
            <person name="Fernandez L."/>
            <person name="Pogliano K."/>
            <person name="Pogliano J."/>
        </authorList>
    </citation>
    <scope>NUCLEOTIDE SEQUENCE</scope>
    <source>
        <strain evidence="3">QF2</strain>
    </source>
</reference>
<evidence type="ECO:0000313" key="3">
    <source>
        <dbReference type="EMBL" id="MBD2829914.1"/>
    </source>
</evidence>
<gene>
    <name evidence="3" type="ORF">ID875_21360</name>
</gene>
<evidence type="ECO:0000256" key="1">
    <source>
        <dbReference type="SAM" id="MobiDB-lite"/>
    </source>
</evidence>
<dbReference type="PROSITE" id="PS51186">
    <property type="entry name" value="GNAT"/>
    <property type="match status" value="1"/>
</dbReference>
<organism evidence="3">
    <name type="scientific">Streptomyces globisporus</name>
    <dbReference type="NCBI Taxonomy" id="1908"/>
    <lineage>
        <taxon>Bacteria</taxon>
        <taxon>Bacillati</taxon>
        <taxon>Actinomycetota</taxon>
        <taxon>Actinomycetes</taxon>
        <taxon>Kitasatosporales</taxon>
        <taxon>Streptomycetaceae</taxon>
        <taxon>Streptomyces</taxon>
    </lineage>
</organism>
<feature type="compositionally biased region" description="Basic residues" evidence="1">
    <location>
        <begin position="280"/>
        <end position="290"/>
    </location>
</feature>